<dbReference type="AlphaFoldDB" id="D7LLX1"/>
<organism evidence="3">
    <name type="scientific">Arabidopsis lyrata subsp. lyrata</name>
    <name type="common">Lyre-leaved rock-cress</name>
    <dbReference type="NCBI Taxonomy" id="81972"/>
    <lineage>
        <taxon>Eukaryota</taxon>
        <taxon>Viridiplantae</taxon>
        <taxon>Streptophyta</taxon>
        <taxon>Embryophyta</taxon>
        <taxon>Tracheophyta</taxon>
        <taxon>Spermatophyta</taxon>
        <taxon>Magnoliopsida</taxon>
        <taxon>eudicotyledons</taxon>
        <taxon>Gunneridae</taxon>
        <taxon>Pentapetalae</taxon>
        <taxon>rosids</taxon>
        <taxon>malvids</taxon>
        <taxon>Brassicales</taxon>
        <taxon>Brassicaceae</taxon>
        <taxon>Camelineae</taxon>
        <taxon>Arabidopsis</taxon>
    </lineage>
</organism>
<evidence type="ECO:0000313" key="2">
    <source>
        <dbReference type="EMBL" id="EFH51620.1"/>
    </source>
</evidence>
<evidence type="ECO:0000313" key="3">
    <source>
        <dbReference type="Proteomes" id="UP000008694"/>
    </source>
</evidence>
<sequence>MLVLFFLFHLRDVLCSERYFVPDSNIGLAWLASTVICYRCPQKKTEEEDDKLITELHEDCMELLGLVSVEDMWQQVSPLYSYDINVLVLKPSCSFALLILSRLVQLLFAVRATLSSLPDEVVDTVGITSLPAEDPVSERTRTLEYLDMQEELIIHHLTFLDYAFLDILYSIT</sequence>
<dbReference type="STRING" id="81972.D7LLX1"/>
<dbReference type="EMBL" id="GL348717">
    <property type="protein sequence ID" value="EFH51620.1"/>
    <property type="molecule type" value="Genomic_DNA"/>
</dbReference>
<dbReference type="HOGENOM" id="CLU_1557386_0_0_1"/>
<dbReference type="eggNOG" id="KOG1043">
    <property type="taxonomic scope" value="Eukaryota"/>
</dbReference>
<dbReference type="Proteomes" id="UP000008694">
    <property type="component" value="Unassembled WGS sequence"/>
</dbReference>
<proteinExistence type="predicted"/>
<accession>D7LLX1</accession>
<gene>
    <name evidence="2" type="ORF">ARALYDRAFT_904931</name>
</gene>
<evidence type="ECO:0000256" key="1">
    <source>
        <dbReference type="SAM" id="SignalP"/>
    </source>
</evidence>
<feature type="chain" id="PRO_5011977151" evidence="1">
    <location>
        <begin position="16"/>
        <end position="172"/>
    </location>
</feature>
<protein>
    <submittedName>
        <fullName evidence="2">Uncharacterized protein</fullName>
    </submittedName>
</protein>
<keyword evidence="1" id="KW-0732">Signal</keyword>
<dbReference type="Gramene" id="scaffold_500635.1">
    <property type="protein sequence ID" value="scaffold_500635.1"/>
    <property type="gene ID" value="scaffold_500635.1"/>
</dbReference>
<reference evidence="3" key="1">
    <citation type="journal article" date="2011" name="Nat. Genet.">
        <title>The Arabidopsis lyrata genome sequence and the basis of rapid genome size change.</title>
        <authorList>
            <person name="Hu T.T."/>
            <person name="Pattyn P."/>
            <person name="Bakker E.G."/>
            <person name="Cao J."/>
            <person name="Cheng J.-F."/>
            <person name="Clark R.M."/>
            <person name="Fahlgren N."/>
            <person name="Fawcett J.A."/>
            <person name="Grimwood J."/>
            <person name="Gundlach H."/>
            <person name="Haberer G."/>
            <person name="Hollister J.D."/>
            <person name="Ossowski S."/>
            <person name="Ottilar R.P."/>
            <person name="Salamov A.A."/>
            <person name="Schneeberger K."/>
            <person name="Spannagl M."/>
            <person name="Wang X."/>
            <person name="Yang L."/>
            <person name="Nasrallah M.E."/>
            <person name="Bergelson J."/>
            <person name="Carrington J.C."/>
            <person name="Gaut B.S."/>
            <person name="Schmutz J."/>
            <person name="Mayer K.F.X."/>
            <person name="Van de Peer Y."/>
            <person name="Grigoriev I.V."/>
            <person name="Nordborg M."/>
            <person name="Weigel D."/>
            <person name="Guo Y.-L."/>
        </authorList>
    </citation>
    <scope>NUCLEOTIDE SEQUENCE [LARGE SCALE GENOMIC DNA]</scope>
    <source>
        <strain evidence="3">cv. MN47</strain>
    </source>
</reference>
<name>D7LLX1_ARALL</name>
<feature type="signal peptide" evidence="1">
    <location>
        <begin position="1"/>
        <end position="15"/>
    </location>
</feature>
<keyword evidence="3" id="KW-1185">Reference proteome</keyword>